<sequence length="137" mass="16204">MVGPFMQGVLLMGIIYWYTKGMLSLINDYYRNEILRKIQTNEPLNESGDFIYVDQIVEHHLAQINDGEQQQGFEQITKELRSNNTSVVGMQKQETKYKYVDIKGVCLREQRLQEFFRLMEVTKNICWLNETIWTTAI</sequence>
<dbReference type="OrthoDB" id="8192535at2759"/>
<dbReference type="KEGG" id="bdr:105230900"/>
<dbReference type="AlphaFoldDB" id="A0A034WJQ1"/>
<evidence type="ECO:0000313" key="2">
    <source>
        <dbReference type="EMBL" id="JAC55786.1"/>
    </source>
</evidence>
<reference evidence="2" key="1">
    <citation type="journal article" date="2014" name="BMC Genomics">
        <title>Characterizing the developmental transcriptome of the oriental fruit fly, Bactrocera dorsalis (Diptera: Tephritidae) through comparative genomic analysis with Drosophila melanogaster utilizing modENCODE datasets.</title>
        <authorList>
            <person name="Geib S.M."/>
            <person name="Calla B."/>
            <person name="Hall B."/>
            <person name="Hou S."/>
            <person name="Manoukis N.C."/>
        </authorList>
    </citation>
    <scope>NUCLEOTIDE SEQUENCE</scope>
    <source>
        <strain evidence="2">Punador</strain>
    </source>
</reference>
<accession>A0A034WJQ1</accession>
<feature type="transmembrane region" description="Helical" evidence="1">
    <location>
        <begin position="6"/>
        <end position="26"/>
    </location>
</feature>
<keyword evidence="1" id="KW-1133">Transmembrane helix</keyword>
<dbReference type="EMBL" id="GAKP01003166">
    <property type="protein sequence ID" value="JAC55786.1"/>
    <property type="molecule type" value="Transcribed_RNA"/>
</dbReference>
<dbReference type="RefSeq" id="XP_011210218.2">
    <property type="nucleotide sequence ID" value="XM_011211916.3"/>
</dbReference>
<evidence type="ECO:0000256" key="1">
    <source>
        <dbReference type="SAM" id="Phobius"/>
    </source>
</evidence>
<keyword evidence="1" id="KW-0472">Membrane</keyword>
<protein>
    <submittedName>
        <fullName evidence="2">Uncharacterized protein</fullName>
    </submittedName>
</protein>
<dbReference type="GeneID" id="105230900"/>
<name>A0A034WJQ1_BACDO</name>
<organism evidence="2">
    <name type="scientific">Bactrocera dorsalis</name>
    <name type="common">Oriental fruit fly</name>
    <name type="synonym">Dacus dorsalis</name>
    <dbReference type="NCBI Taxonomy" id="27457"/>
    <lineage>
        <taxon>Eukaryota</taxon>
        <taxon>Metazoa</taxon>
        <taxon>Ecdysozoa</taxon>
        <taxon>Arthropoda</taxon>
        <taxon>Hexapoda</taxon>
        <taxon>Insecta</taxon>
        <taxon>Pterygota</taxon>
        <taxon>Neoptera</taxon>
        <taxon>Endopterygota</taxon>
        <taxon>Diptera</taxon>
        <taxon>Brachycera</taxon>
        <taxon>Muscomorpha</taxon>
        <taxon>Tephritoidea</taxon>
        <taxon>Tephritidae</taxon>
        <taxon>Bactrocera</taxon>
        <taxon>Bactrocera</taxon>
    </lineage>
</organism>
<keyword evidence="1" id="KW-0812">Transmembrane</keyword>
<proteinExistence type="predicted"/>